<evidence type="ECO:0000313" key="4">
    <source>
        <dbReference type="EMBL" id="AWV89218.1"/>
    </source>
</evidence>
<keyword evidence="2" id="KW-1133">Transmembrane helix</keyword>
<organism evidence="4 5">
    <name type="scientific">Bradymonas sediminis</name>
    <dbReference type="NCBI Taxonomy" id="1548548"/>
    <lineage>
        <taxon>Bacteria</taxon>
        <taxon>Deltaproteobacteria</taxon>
        <taxon>Bradymonadales</taxon>
        <taxon>Bradymonadaceae</taxon>
        <taxon>Bradymonas</taxon>
    </lineage>
</organism>
<feature type="domain" description="TPM" evidence="3">
    <location>
        <begin position="17"/>
        <end position="137"/>
    </location>
</feature>
<name>A0A2Z4FKJ0_9DELT</name>
<keyword evidence="2" id="KW-0812">Transmembrane</keyword>
<accession>A0A2Z4FKJ0</accession>
<dbReference type="PANTHER" id="PTHR30373:SF2">
    <property type="entry name" value="UPF0603 PROTEIN YGCG"/>
    <property type="match status" value="1"/>
</dbReference>
<dbReference type="AlphaFoldDB" id="A0A2Z4FKJ0"/>
<dbReference type="Gene3D" id="3.10.310.50">
    <property type="match status" value="1"/>
</dbReference>
<dbReference type="KEGG" id="bsed:DN745_07635"/>
<protein>
    <recommendedName>
        <fullName evidence="3">TPM domain-containing protein</fullName>
    </recommendedName>
</protein>
<sequence>MSVAAVPNPRLTNEWISDTIGLLSGQQKGRLNKKLNALQRDTDVEFVVVIVKAIDTASPAEFATQLFEQWNFGDAAQNNGLLLFVFDEKHLEVEFGHGLETVFTDDWVKSMETRVLQESRSDLRLEVGAHLVIRQIEAQKSVREPTKGKRSAPWWAWALGVLLTGGVSFFGFSRLRAATKRFQYTLDRTCKDCNKPMTLASDEEAAPHLAPGQRVEIELGTAIYQYYSCSDCAHRRVFREEKVVPRVLLCRQCQYWTLTYSSKEIGANGGQFETVLDCQNCDCTSSSILNLSDYPTLPPNDDTYGGGGSGGGYSGGSSSGGSSSGGSTGGFGGGSSGGGGAGSSW</sequence>
<reference evidence="4 5" key="1">
    <citation type="submission" date="2018-06" db="EMBL/GenBank/DDBJ databases">
        <title>Lujinxingia sediminis gen. nov. sp. nov., a new facultative anaerobic member of the class Deltaproteobacteria, and proposal of Lujinxingaceae fam. nov.</title>
        <authorList>
            <person name="Guo L.-Y."/>
            <person name="Li C.-M."/>
            <person name="Wang S."/>
            <person name="Du Z.-J."/>
        </authorList>
    </citation>
    <scope>NUCLEOTIDE SEQUENCE [LARGE SCALE GENOMIC DNA]</scope>
    <source>
        <strain evidence="4 5">FA350</strain>
    </source>
</reference>
<dbReference type="EMBL" id="CP030032">
    <property type="protein sequence ID" value="AWV89218.1"/>
    <property type="molecule type" value="Genomic_DNA"/>
</dbReference>
<evidence type="ECO:0000259" key="3">
    <source>
        <dbReference type="Pfam" id="PF04536"/>
    </source>
</evidence>
<evidence type="ECO:0000256" key="2">
    <source>
        <dbReference type="SAM" id="Phobius"/>
    </source>
</evidence>
<dbReference type="Proteomes" id="UP000249799">
    <property type="component" value="Chromosome"/>
</dbReference>
<dbReference type="Pfam" id="PF04536">
    <property type="entry name" value="TPM_phosphatase"/>
    <property type="match status" value="1"/>
</dbReference>
<keyword evidence="2" id="KW-0472">Membrane</keyword>
<feature type="region of interest" description="Disordered" evidence="1">
    <location>
        <begin position="294"/>
        <end position="345"/>
    </location>
</feature>
<dbReference type="OrthoDB" id="9810918at2"/>
<dbReference type="InterPro" id="IPR007621">
    <property type="entry name" value="TPM_dom"/>
</dbReference>
<gene>
    <name evidence="4" type="ORF">DN745_07635</name>
</gene>
<dbReference type="PANTHER" id="PTHR30373">
    <property type="entry name" value="UPF0603 PROTEIN YGCG"/>
    <property type="match status" value="1"/>
</dbReference>
<keyword evidence="5" id="KW-1185">Reference proteome</keyword>
<evidence type="ECO:0000313" key="5">
    <source>
        <dbReference type="Proteomes" id="UP000249799"/>
    </source>
</evidence>
<evidence type="ECO:0000256" key="1">
    <source>
        <dbReference type="SAM" id="MobiDB-lite"/>
    </source>
</evidence>
<feature type="compositionally biased region" description="Gly residues" evidence="1">
    <location>
        <begin position="304"/>
        <end position="345"/>
    </location>
</feature>
<feature type="transmembrane region" description="Helical" evidence="2">
    <location>
        <begin position="154"/>
        <end position="172"/>
    </location>
</feature>
<proteinExistence type="predicted"/>